<dbReference type="InterPro" id="IPR035109">
    <property type="entry name" value="ASPR"/>
</dbReference>
<comment type="caution">
    <text evidence="2">The sequence shown here is derived from an EMBL/GenBank/DDBJ whole genome shotgun (WGS) entry which is preliminary data.</text>
</comment>
<dbReference type="AlphaFoldDB" id="A0A016VAU9"/>
<evidence type="ECO:0000313" key="3">
    <source>
        <dbReference type="Proteomes" id="UP000024635"/>
    </source>
</evidence>
<dbReference type="OrthoDB" id="5897993at2759"/>
<accession>A0A016VAU9</accession>
<feature type="region of interest" description="Disordered" evidence="1">
    <location>
        <begin position="36"/>
        <end position="102"/>
    </location>
</feature>
<proteinExistence type="predicted"/>
<feature type="compositionally biased region" description="Low complexity" evidence="1">
    <location>
        <begin position="63"/>
        <end position="74"/>
    </location>
</feature>
<reference evidence="3" key="1">
    <citation type="journal article" date="2015" name="Nat. Genet.">
        <title>The genome and transcriptome of the zoonotic hookworm Ancylostoma ceylanicum identify infection-specific gene families.</title>
        <authorList>
            <person name="Schwarz E.M."/>
            <person name="Hu Y."/>
            <person name="Antoshechkin I."/>
            <person name="Miller M.M."/>
            <person name="Sternberg P.W."/>
            <person name="Aroian R.V."/>
        </authorList>
    </citation>
    <scope>NUCLEOTIDE SEQUENCE</scope>
    <source>
        <strain evidence="3">HY135</strain>
    </source>
</reference>
<gene>
    <name evidence="2" type="primary">Acey_s0015.g2878</name>
    <name evidence="2" type="synonym">ASPR-s0015.g2878</name>
    <name evidence="2" type="ORF">Y032_0015g2878</name>
</gene>
<name>A0A016VAU9_9BILA</name>
<sequence length="223" mass="24179">MDPILRVTYSWLSLQLALSGSPRLSIQILPANTTETPLELSSQSPLDVTSQSPRELTSPGTVEPPSEGPPELSSPSPPEMSSPSSPEPSSKSPMRQSSNQESPCTQLGVYAMPYDQGMELLLGVEARAPKGEMGSKLVYECALEGMAGLILKSRRKALCCPKTLGIFPLIFEMMDGPGTNATETNQAVLEAWDKHLPNLGKISSFGCNYIHQEGKHRFLCLFK</sequence>
<dbReference type="Proteomes" id="UP000024635">
    <property type="component" value="Unassembled WGS sequence"/>
</dbReference>
<organism evidence="2 3">
    <name type="scientific">Ancylostoma ceylanicum</name>
    <dbReference type="NCBI Taxonomy" id="53326"/>
    <lineage>
        <taxon>Eukaryota</taxon>
        <taxon>Metazoa</taxon>
        <taxon>Ecdysozoa</taxon>
        <taxon>Nematoda</taxon>
        <taxon>Chromadorea</taxon>
        <taxon>Rhabditida</taxon>
        <taxon>Rhabditina</taxon>
        <taxon>Rhabditomorpha</taxon>
        <taxon>Strongyloidea</taxon>
        <taxon>Ancylostomatidae</taxon>
        <taxon>Ancylostomatinae</taxon>
        <taxon>Ancylostoma</taxon>
    </lineage>
</organism>
<dbReference type="EMBL" id="JARK01001351">
    <property type="protein sequence ID" value="EYC23863.1"/>
    <property type="molecule type" value="Genomic_DNA"/>
</dbReference>
<evidence type="ECO:0000256" key="1">
    <source>
        <dbReference type="SAM" id="MobiDB-lite"/>
    </source>
</evidence>
<feature type="compositionally biased region" description="Low complexity" evidence="1">
    <location>
        <begin position="81"/>
        <end position="93"/>
    </location>
</feature>
<dbReference type="Pfam" id="PF17641">
    <property type="entry name" value="ASPRs"/>
    <property type="match status" value="1"/>
</dbReference>
<keyword evidence="3" id="KW-1185">Reference proteome</keyword>
<feature type="compositionally biased region" description="Polar residues" evidence="1">
    <location>
        <begin position="36"/>
        <end position="60"/>
    </location>
</feature>
<protein>
    <submittedName>
        <fullName evidence="2">Uncharacterized protein</fullName>
    </submittedName>
</protein>
<evidence type="ECO:0000313" key="2">
    <source>
        <dbReference type="EMBL" id="EYC23863.1"/>
    </source>
</evidence>